<protein>
    <submittedName>
        <fullName evidence="1">Uncharacterized protein</fullName>
    </submittedName>
</protein>
<name>A0A9D7XQT6_9BACT</name>
<dbReference type="EMBL" id="JADKGY010000019">
    <property type="protein sequence ID" value="MBK9983366.1"/>
    <property type="molecule type" value="Genomic_DNA"/>
</dbReference>
<sequence>MVCVAVAHEGGYSELWVVKLDKDGIPQFSKPATSNVNGIALNRITTSKDGGFIVGGLGSDQNVKAKNIIMQIVLTKLDSLGNKEWDYLSPVNEDWFGLWEE</sequence>
<organism evidence="1 2">
    <name type="scientific">Candidatus Opimibacter skivensis</name>
    <dbReference type="NCBI Taxonomy" id="2982028"/>
    <lineage>
        <taxon>Bacteria</taxon>
        <taxon>Pseudomonadati</taxon>
        <taxon>Bacteroidota</taxon>
        <taxon>Saprospiria</taxon>
        <taxon>Saprospirales</taxon>
        <taxon>Saprospiraceae</taxon>
        <taxon>Candidatus Opimibacter</taxon>
    </lineage>
</organism>
<evidence type="ECO:0000313" key="1">
    <source>
        <dbReference type="EMBL" id="MBK9983366.1"/>
    </source>
</evidence>
<proteinExistence type="predicted"/>
<evidence type="ECO:0000313" key="2">
    <source>
        <dbReference type="Proteomes" id="UP000808337"/>
    </source>
</evidence>
<gene>
    <name evidence="1" type="ORF">IPP15_13420</name>
</gene>
<dbReference type="AlphaFoldDB" id="A0A9D7XQT6"/>
<comment type="caution">
    <text evidence="1">The sequence shown here is derived from an EMBL/GenBank/DDBJ whole genome shotgun (WGS) entry which is preliminary data.</text>
</comment>
<dbReference type="Proteomes" id="UP000808337">
    <property type="component" value="Unassembled WGS sequence"/>
</dbReference>
<accession>A0A9D7XQT6</accession>
<reference evidence="1 2" key="1">
    <citation type="submission" date="2020-10" db="EMBL/GenBank/DDBJ databases">
        <title>Connecting structure to function with the recovery of over 1000 high-quality activated sludge metagenome-assembled genomes encoding full-length rRNA genes using long-read sequencing.</title>
        <authorList>
            <person name="Singleton C.M."/>
            <person name="Petriglieri F."/>
            <person name="Kristensen J.M."/>
            <person name="Kirkegaard R.H."/>
            <person name="Michaelsen T.Y."/>
            <person name="Andersen M.H."/>
            <person name="Karst S.M."/>
            <person name="Dueholm M.S."/>
            <person name="Nielsen P.H."/>
            <person name="Albertsen M."/>
        </authorList>
    </citation>
    <scope>NUCLEOTIDE SEQUENCE [LARGE SCALE GENOMIC DNA]</scope>
    <source>
        <strain evidence="1">Ribe_18-Q3-R11-54_MAXAC.273</strain>
    </source>
</reference>